<reference evidence="2 3" key="1">
    <citation type="submission" date="2023-12" db="EMBL/GenBank/DDBJ databases">
        <title>Novel species of the genus Arcicella isolated from rivers.</title>
        <authorList>
            <person name="Lu H."/>
        </authorList>
    </citation>
    <scope>NUCLEOTIDE SEQUENCE [LARGE SCALE GENOMIC DNA]</scope>
    <source>
        <strain evidence="2 3">DC25W</strain>
    </source>
</reference>
<dbReference type="Gene3D" id="2.70.98.70">
    <property type="match status" value="1"/>
</dbReference>
<evidence type="ECO:0000313" key="3">
    <source>
        <dbReference type="Proteomes" id="UP001302222"/>
    </source>
</evidence>
<dbReference type="PANTHER" id="PTHR39210:SF1">
    <property type="entry name" value="HEPARIN-SULFATE LYASE"/>
    <property type="match status" value="1"/>
</dbReference>
<proteinExistence type="predicted"/>
<name>A0ABU5SPP3_9BACT</name>
<dbReference type="SUPFAM" id="SSF48230">
    <property type="entry name" value="Chondroitin AC/alginate lyase"/>
    <property type="match status" value="1"/>
</dbReference>
<dbReference type="InterPro" id="IPR008929">
    <property type="entry name" value="Chondroitin_lyas"/>
</dbReference>
<organism evidence="2 3">
    <name type="scientific">Arcicella lustrica</name>
    <dbReference type="NCBI Taxonomy" id="2984196"/>
    <lineage>
        <taxon>Bacteria</taxon>
        <taxon>Pseudomonadati</taxon>
        <taxon>Bacteroidota</taxon>
        <taxon>Cytophagia</taxon>
        <taxon>Cytophagales</taxon>
        <taxon>Flectobacillaceae</taxon>
        <taxon>Arcicella</taxon>
    </lineage>
</organism>
<gene>
    <name evidence="2" type="ORF">VB798_22050</name>
</gene>
<keyword evidence="3" id="KW-1185">Reference proteome</keyword>
<comment type="caution">
    <text evidence="2">The sequence shown here is derived from an EMBL/GenBank/DDBJ whole genome shotgun (WGS) entry which is preliminary data.</text>
</comment>
<dbReference type="Proteomes" id="UP001302222">
    <property type="component" value="Unassembled WGS sequence"/>
</dbReference>
<evidence type="ECO:0000256" key="1">
    <source>
        <dbReference type="SAM" id="SignalP"/>
    </source>
</evidence>
<dbReference type="Gene3D" id="1.50.10.100">
    <property type="entry name" value="Chondroitin AC/alginate lyase"/>
    <property type="match status" value="1"/>
</dbReference>
<sequence>MNHKKHFSKIAFLLLLSIQLFAQNGLYPKNPAWLNLPLNNWQGVSQTDEILNFSTSGKAIFTVPEGTKGWYQRGLMQEHDGVIDARYWHGLQIDIYVEKESLFETQITIHIPKQDNRHNLPDSTTANLKVQGKGWHTLTVPFSAFNYNRGQAFFLKYVKKITFKGQYIQEKSDAKIRFRNVKLIKGNPLYFDATVVSKAGTADSAVHYTALIGNSSDKTQIVNLSFIKKGWEGMSARVEPSFITLQAGEEKRVDVYVNIPEIAPQGSQETQTLVAATSNGITSSIDFITVKKLEGSFLVHQEAGWKEVIEKTQKYEWAKKEATEYIRKADEFQVPETPVGNIKGEGSMAVYQSYLEQRFWPVAIAYKLTGEKKYAKKLALLLRRLSAPTAYPTTLHANSQGIPQEGGFWEGIARSYDLIKDSGVLSSADKHLIENSLRLFIYTIEESMGDGGISNWSVFNLCPAAQCALVLQDFYHFNYLMNNTGGIKDHVRYGTMDDGWWYEVSLSYNVGCVENMTALALAAKPFGIDFLNEKIPVALTQNVGLRPFEYENFQGMAFGKFGPIKRNYVTLKDMWDAITIYPDYRGIMFGMGDGHEQKVGSGPFEIAYFAFRDINYAAVIKQSEHRDLLYGIPDLPANTPKLYTLSTHSDNAGVSVLRSQKEGREQKEQIQVAMKYGTHGSYHGHFDRASLLSLMRYGRSFWNPETSWFGYGSYMYKWWVQPSMAHNMVVVDGKMQEPQETNPLLFHTGKMMQAMAVETNARWSNPPYFGGYAQIDKVKAGDAPFVTVPKQHPNVAEVTAYSEAILQRRLMIVTDDYVVLADYLKADKPHTFDNLLHLRGAKADASLTFINQEPQFDNNPLSSGQFITNVNNYAVNGIGKVRSTLKVESGQSWESGGFNGYQESGILNIDAYCLWPQKSTLRLGHYAEAYNINKKIAYQVVADNKVLAMDTLGTWILGRGEIDVSVKNTKILQLKIKKLKTAKQNTLFWAGAKIINSKGKEIPLSQLKVTTTNVIPTISPSQDYKGGNITIAGKLFSEALAAEPENVNEESIISIDLTGLNAIRFVASIGGDSPVGEDDQVRKTVSFRTQGKEISYLTLLEPYEKESVLKKIEALNGNHFKVTLKDGREQEIMIENLFENGKVNVKIVEMEKGKILRTEATK</sequence>
<feature type="chain" id="PRO_5047180621" description="Alginate lyase" evidence="1">
    <location>
        <begin position="23"/>
        <end position="1162"/>
    </location>
</feature>
<accession>A0ABU5SPP3</accession>
<protein>
    <recommendedName>
        <fullName evidence="4">Alginate lyase</fullName>
    </recommendedName>
</protein>
<feature type="signal peptide" evidence="1">
    <location>
        <begin position="1"/>
        <end position="22"/>
    </location>
</feature>
<dbReference type="EMBL" id="JAYGIM010000019">
    <property type="protein sequence ID" value="MEA5429291.1"/>
    <property type="molecule type" value="Genomic_DNA"/>
</dbReference>
<dbReference type="PANTHER" id="PTHR39210">
    <property type="entry name" value="HEPARIN-SULFATE LYASE"/>
    <property type="match status" value="1"/>
</dbReference>
<evidence type="ECO:0000313" key="2">
    <source>
        <dbReference type="EMBL" id="MEA5429291.1"/>
    </source>
</evidence>
<dbReference type="RefSeq" id="WP_323689413.1">
    <property type="nucleotide sequence ID" value="NZ_JAYGIM010000019.1"/>
</dbReference>
<evidence type="ECO:0008006" key="4">
    <source>
        <dbReference type="Google" id="ProtNLM"/>
    </source>
</evidence>
<keyword evidence="1" id="KW-0732">Signal</keyword>